<feature type="transmembrane region" description="Helical" evidence="1">
    <location>
        <begin position="12"/>
        <end position="31"/>
    </location>
</feature>
<organism evidence="2 3">
    <name type="scientific">Apiospora saccharicola</name>
    <dbReference type="NCBI Taxonomy" id="335842"/>
    <lineage>
        <taxon>Eukaryota</taxon>
        <taxon>Fungi</taxon>
        <taxon>Dikarya</taxon>
        <taxon>Ascomycota</taxon>
        <taxon>Pezizomycotina</taxon>
        <taxon>Sordariomycetes</taxon>
        <taxon>Xylariomycetidae</taxon>
        <taxon>Amphisphaeriales</taxon>
        <taxon>Apiosporaceae</taxon>
        <taxon>Apiospora</taxon>
    </lineage>
</organism>
<evidence type="ECO:0000313" key="3">
    <source>
        <dbReference type="Proteomes" id="UP001446871"/>
    </source>
</evidence>
<gene>
    <name evidence="2" type="ORF">PG996_006897</name>
</gene>
<protein>
    <submittedName>
        <fullName evidence="2">Uncharacterized protein</fullName>
    </submittedName>
</protein>
<feature type="transmembrane region" description="Helical" evidence="1">
    <location>
        <begin position="79"/>
        <end position="99"/>
    </location>
</feature>
<keyword evidence="3" id="KW-1185">Reference proteome</keyword>
<keyword evidence="1" id="KW-0472">Membrane</keyword>
<feature type="transmembrane region" description="Helical" evidence="1">
    <location>
        <begin position="51"/>
        <end position="72"/>
    </location>
</feature>
<reference evidence="2 3" key="1">
    <citation type="submission" date="2023-01" db="EMBL/GenBank/DDBJ databases">
        <title>Analysis of 21 Apiospora genomes using comparative genomics revels a genus with tremendous synthesis potential of carbohydrate active enzymes and secondary metabolites.</title>
        <authorList>
            <person name="Sorensen T."/>
        </authorList>
    </citation>
    <scope>NUCLEOTIDE SEQUENCE [LARGE SCALE GENOMIC DNA]</scope>
    <source>
        <strain evidence="2 3">CBS 83171</strain>
    </source>
</reference>
<keyword evidence="1" id="KW-0812">Transmembrane</keyword>
<evidence type="ECO:0000313" key="2">
    <source>
        <dbReference type="EMBL" id="KAK8067785.1"/>
    </source>
</evidence>
<comment type="caution">
    <text evidence="2">The sequence shown here is derived from an EMBL/GenBank/DDBJ whole genome shotgun (WGS) entry which is preliminary data.</text>
</comment>
<proteinExistence type="predicted"/>
<sequence>MPSIQAQRKSLQSTMCAAVVVLAWGVLVTLHGYLLTHFPYTGGGEKPDLRVLLAALLAMCEIVYSGAIVMVLCEHERLICYAAGGFIALLIGAILLFIFGGATTWLSFSLVIFASFWFGFHIELIAGPIESVAALCCVNRPMRTSTINSKDGHELHYIVQDA</sequence>
<keyword evidence="1" id="KW-1133">Transmembrane helix</keyword>
<evidence type="ECO:0000256" key="1">
    <source>
        <dbReference type="SAM" id="Phobius"/>
    </source>
</evidence>
<name>A0ABR1V9A7_9PEZI</name>
<dbReference type="EMBL" id="JAQQWM010000004">
    <property type="protein sequence ID" value="KAK8067785.1"/>
    <property type="molecule type" value="Genomic_DNA"/>
</dbReference>
<dbReference type="Proteomes" id="UP001446871">
    <property type="component" value="Unassembled WGS sequence"/>
</dbReference>
<accession>A0ABR1V9A7</accession>